<protein>
    <submittedName>
        <fullName evidence="1">Uncharacterized protein</fullName>
    </submittedName>
</protein>
<keyword evidence="2" id="KW-1185">Reference proteome</keyword>
<gene>
    <name evidence="1" type="ORF">BpHYR1_053204</name>
</gene>
<comment type="caution">
    <text evidence="1">The sequence shown here is derived from an EMBL/GenBank/DDBJ whole genome shotgun (WGS) entry which is preliminary data.</text>
</comment>
<evidence type="ECO:0000313" key="2">
    <source>
        <dbReference type="Proteomes" id="UP000276133"/>
    </source>
</evidence>
<organism evidence="1 2">
    <name type="scientific">Brachionus plicatilis</name>
    <name type="common">Marine rotifer</name>
    <name type="synonym">Brachionus muelleri</name>
    <dbReference type="NCBI Taxonomy" id="10195"/>
    <lineage>
        <taxon>Eukaryota</taxon>
        <taxon>Metazoa</taxon>
        <taxon>Spiralia</taxon>
        <taxon>Gnathifera</taxon>
        <taxon>Rotifera</taxon>
        <taxon>Eurotatoria</taxon>
        <taxon>Monogononta</taxon>
        <taxon>Pseudotrocha</taxon>
        <taxon>Ploima</taxon>
        <taxon>Brachionidae</taxon>
        <taxon>Brachionus</taxon>
    </lineage>
</organism>
<dbReference type="EMBL" id="REGN01008613">
    <property type="protein sequence ID" value="RNA03136.1"/>
    <property type="molecule type" value="Genomic_DNA"/>
</dbReference>
<evidence type="ECO:0000313" key="1">
    <source>
        <dbReference type="EMBL" id="RNA03136.1"/>
    </source>
</evidence>
<reference evidence="1 2" key="1">
    <citation type="journal article" date="2018" name="Sci. Rep.">
        <title>Genomic signatures of local adaptation to the degree of environmental predictability in rotifers.</title>
        <authorList>
            <person name="Franch-Gras L."/>
            <person name="Hahn C."/>
            <person name="Garcia-Roger E.M."/>
            <person name="Carmona M.J."/>
            <person name="Serra M."/>
            <person name="Gomez A."/>
        </authorList>
    </citation>
    <scope>NUCLEOTIDE SEQUENCE [LARGE SCALE GENOMIC DNA]</scope>
    <source>
        <strain evidence="1">HYR1</strain>
    </source>
</reference>
<sequence length="75" mass="9249">MVLQLQKKDYKIFDRENTSFIKQLLEDLTHINCTEYDLAFSLNLIECNNNELTDSIKYYYYLIEYCITRYWPYII</sequence>
<dbReference type="Proteomes" id="UP000276133">
    <property type="component" value="Unassembled WGS sequence"/>
</dbReference>
<proteinExistence type="predicted"/>
<dbReference type="AlphaFoldDB" id="A0A3M7PVF8"/>
<accession>A0A3M7PVF8</accession>
<name>A0A3M7PVF8_BRAPC</name>